<keyword evidence="2" id="KW-1185">Reference proteome</keyword>
<organism evidence="1 2">
    <name type="scientific">Nibribacter koreensis</name>
    <dbReference type="NCBI Taxonomy" id="1084519"/>
    <lineage>
        <taxon>Bacteria</taxon>
        <taxon>Pseudomonadati</taxon>
        <taxon>Bacteroidota</taxon>
        <taxon>Cytophagia</taxon>
        <taxon>Cytophagales</taxon>
        <taxon>Hymenobacteraceae</taxon>
        <taxon>Nibribacter</taxon>
    </lineage>
</organism>
<comment type="caution">
    <text evidence="1">The sequence shown here is derived from an EMBL/GenBank/DDBJ whole genome shotgun (WGS) entry which is preliminary data.</text>
</comment>
<reference evidence="2" key="1">
    <citation type="journal article" date="2019" name="Int. J. Syst. Evol. Microbiol.">
        <title>The Global Catalogue of Microorganisms (GCM) 10K type strain sequencing project: providing services to taxonomists for standard genome sequencing and annotation.</title>
        <authorList>
            <consortium name="The Broad Institute Genomics Platform"/>
            <consortium name="The Broad Institute Genome Sequencing Center for Infectious Disease"/>
            <person name="Wu L."/>
            <person name="Ma J."/>
        </authorList>
    </citation>
    <scope>NUCLEOTIDE SEQUENCE [LARGE SCALE GENOMIC DNA]</scope>
    <source>
        <strain evidence="2">JCM 17917</strain>
    </source>
</reference>
<protein>
    <submittedName>
        <fullName evidence="1">Uncharacterized protein</fullName>
    </submittedName>
</protein>
<gene>
    <name evidence="1" type="ORF">GCM10023183_20610</name>
</gene>
<dbReference type="EMBL" id="BAABGX010000002">
    <property type="protein sequence ID" value="GAA4305941.1"/>
    <property type="molecule type" value="Genomic_DNA"/>
</dbReference>
<name>A0ABP8FKG7_9BACT</name>
<proteinExistence type="predicted"/>
<evidence type="ECO:0000313" key="1">
    <source>
        <dbReference type="EMBL" id="GAA4305941.1"/>
    </source>
</evidence>
<accession>A0ABP8FKG7</accession>
<sequence length="52" mass="5851">MQQGCECGLEERICEVDSQMRAHRVESRTEKLVEVVGENTNNGSVEADRKEA</sequence>
<dbReference type="Proteomes" id="UP001501844">
    <property type="component" value="Unassembled WGS sequence"/>
</dbReference>
<evidence type="ECO:0000313" key="2">
    <source>
        <dbReference type="Proteomes" id="UP001501844"/>
    </source>
</evidence>